<feature type="region of interest" description="Disordered" evidence="8">
    <location>
        <begin position="622"/>
        <end position="642"/>
    </location>
</feature>
<dbReference type="EMBL" id="NEVH01024950">
    <property type="protein sequence ID" value="PNF16395.1"/>
    <property type="molecule type" value="Genomic_DNA"/>
</dbReference>
<evidence type="ECO:0000259" key="10">
    <source>
        <dbReference type="SMART" id="SM01368"/>
    </source>
</evidence>
<dbReference type="AlphaFoldDB" id="A0A2J7PJ76"/>
<dbReference type="InterPro" id="IPR028309">
    <property type="entry name" value="RB_fam"/>
</dbReference>
<proteinExistence type="inferred from homology"/>
<dbReference type="InterPro" id="IPR036915">
    <property type="entry name" value="Cyclin-like_sf"/>
</dbReference>
<evidence type="ECO:0000256" key="6">
    <source>
        <dbReference type="ARBA" id="ARBA00023242"/>
    </source>
</evidence>
<dbReference type="FunFam" id="1.10.472.10:FF:000035">
    <property type="entry name" value="RB transcriptional corepressor-like 1"/>
    <property type="match status" value="1"/>
</dbReference>
<dbReference type="Pfam" id="PF01857">
    <property type="entry name" value="RB_B"/>
    <property type="match status" value="1"/>
</dbReference>
<sequence length="1072" mass="120989">MLLDNADENVFERHQELCVNLNMDKDAAEEAWRNYETIRQNYTLEGDQLHWLGCALYVACRRSSTPTVAMSGRMVEGNCVSLTRLLRLCNLSLMQFFSKSKNWADMANMPPEFRRKIERLERNFAVSNITFKKYQPIFVDMFRNPVDDQQRQSRSKKQRNVLCTSAKVFDFCWTLFVCVKGKFPDVSNDLVSSYHLLLACCDLMFANALLANRQDILNPDFPGLPSNFRDQDYVPPSEAPCIIHHLCEKYGGAAVEAKGIKEYTWKIHIRRLFDTGVLKGNASKLCGILDQGCFDYSYNAVSKAYEEYVLSEGDFDERIFLGDDASKDIGTPAKMYEMEFAVQAKRAGGQKYSGGMQQLFPSTPLTGRRYLKSKEMQHNVTPVSTATQSVSRLQTLLAGRQASPSETLLELFRSCSCDPKEKIAELVREMGHLFCARYTQHTEDHPGQHMDFARKRLQLGESLYYKLLENILVEERKKKPDLDLTSLLEQEVFHQSLFACCLEIVIYSYNSQRTFPWLLDALSVEPYYFYKVIEVIVKVEDHLSRNMVKHLNMVEEKILESLAWRSESPLWENIRKSGLPVPSCEDVCLPGQLDDTTSSVSCPNPVIRRLTTGIDRVAPAQNLSQSPVSSVSERFHSPPAGSSAAKKRLFAEGPGVHNIRTSVVQPGQSLLQTSAKMMSINIQTIEGENGQRYIPISYVPGAASVIIQAQPTGALKQPQPSTSQQASPNKQQLQLSPKQQQQSLPLQAVANKDKKPKRTGSLGLFFRKFYHLASVRMQELCLHLNIKDMELKRKIWTCFEHTIIHHADLMQDRHADQILMCSVYVICKVVQSERAFGEIMRCYRLQPQAASHVYRSVLLCTKHRRGSGSSSNGTSNTSSPVPNDTEVKGEEPKDVIRSSSTLSVTQPPSAPPTPTHLAGTGNSFEFEDRGDLIKFYNTIYVQEIQGFALKFSVGGGQMENLALSPLPVGKNQPMSPYRRVSDKHTVYIRSLEPKVLPTSPIQTQPLSYCFSRSPAKDLRAINTMIQIDSKRVGKRILVDDTPDTDASPAKQHTAAARRLHNLIGERLVQTQE</sequence>
<dbReference type="GO" id="GO:0030154">
    <property type="term" value="P:cell differentiation"/>
    <property type="evidence" value="ECO:0007669"/>
    <property type="project" value="TreeGrafter"/>
</dbReference>
<keyword evidence="4" id="KW-0805">Transcription regulation</keyword>
<comment type="caution">
    <text evidence="11">The sequence shown here is derived from an EMBL/GenBank/DDBJ whole genome shotgun (WGS) entry which is preliminary data.</text>
</comment>
<evidence type="ECO:0000256" key="7">
    <source>
        <dbReference type="ARBA" id="ARBA00023306"/>
    </source>
</evidence>
<organism evidence="11 12">
    <name type="scientific">Cryptotermes secundus</name>
    <dbReference type="NCBI Taxonomy" id="105785"/>
    <lineage>
        <taxon>Eukaryota</taxon>
        <taxon>Metazoa</taxon>
        <taxon>Ecdysozoa</taxon>
        <taxon>Arthropoda</taxon>
        <taxon>Hexapoda</taxon>
        <taxon>Insecta</taxon>
        <taxon>Pterygota</taxon>
        <taxon>Neoptera</taxon>
        <taxon>Polyneoptera</taxon>
        <taxon>Dictyoptera</taxon>
        <taxon>Blattodea</taxon>
        <taxon>Blattoidea</taxon>
        <taxon>Termitoidae</taxon>
        <taxon>Kalotermitidae</taxon>
        <taxon>Cryptotermitinae</taxon>
        <taxon>Cryptotermes</taxon>
    </lineage>
</organism>
<dbReference type="SMART" id="SM01368">
    <property type="entry name" value="RB_A"/>
    <property type="match status" value="1"/>
</dbReference>
<dbReference type="STRING" id="105785.A0A2J7PJ76"/>
<feature type="region of interest" description="Disordered" evidence="8">
    <location>
        <begin position="864"/>
        <end position="923"/>
    </location>
</feature>
<dbReference type="GO" id="GO:0005634">
    <property type="term" value="C:nucleus"/>
    <property type="evidence" value="ECO:0007669"/>
    <property type="project" value="UniProtKB-SubCell"/>
</dbReference>
<gene>
    <name evidence="11" type="primary">RBL1_1</name>
    <name evidence="11" type="ORF">B7P43_G10511</name>
</gene>
<feature type="compositionally biased region" description="Polar residues" evidence="8">
    <location>
        <begin position="897"/>
        <end position="907"/>
    </location>
</feature>
<keyword evidence="12" id="KW-1185">Reference proteome</keyword>
<dbReference type="InterPro" id="IPR002719">
    <property type="entry name" value="RB_B"/>
</dbReference>
<comment type="similarity">
    <text evidence="2">Belongs to the retinoblastoma protein (RB) family.</text>
</comment>
<dbReference type="SMART" id="SM01367">
    <property type="entry name" value="DUF3452"/>
    <property type="match status" value="1"/>
</dbReference>
<evidence type="ECO:0000256" key="2">
    <source>
        <dbReference type="ARBA" id="ARBA00009475"/>
    </source>
</evidence>
<keyword evidence="3" id="KW-0678">Repressor</keyword>
<evidence type="ECO:0000256" key="3">
    <source>
        <dbReference type="ARBA" id="ARBA00022491"/>
    </source>
</evidence>
<dbReference type="GO" id="GO:0000977">
    <property type="term" value="F:RNA polymerase II transcription regulatory region sequence-specific DNA binding"/>
    <property type="evidence" value="ECO:0007669"/>
    <property type="project" value="TreeGrafter"/>
</dbReference>
<dbReference type="InterPro" id="IPR024599">
    <property type="entry name" value="RB_N"/>
</dbReference>
<dbReference type="GO" id="GO:0006357">
    <property type="term" value="P:regulation of transcription by RNA polymerase II"/>
    <property type="evidence" value="ECO:0007669"/>
    <property type="project" value="InterPro"/>
</dbReference>
<dbReference type="Pfam" id="PF11934">
    <property type="entry name" value="DUF3452"/>
    <property type="match status" value="1"/>
</dbReference>
<evidence type="ECO:0000256" key="1">
    <source>
        <dbReference type="ARBA" id="ARBA00004123"/>
    </source>
</evidence>
<evidence type="ECO:0000313" key="12">
    <source>
        <dbReference type="Proteomes" id="UP000235965"/>
    </source>
</evidence>
<dbReference type="InParanoid" id="A0A2J7PJ76"/>
<dbReference type="Proteomes" id="UP000235965">
    <property type="component" value="Unassembled WGS sequence"/>
</dbReference>
<dbReference type="Pfam" id="PF01858">
    <property type="entry name" value="RB_A"/>
    <property type="match status" value="1"/>
</dbReference>
<feature type="compositionally biased region" description="Polar residues" evidence="8">
    <location>
        <begin position="622"/>
        <end position="632"/>
    </location>
</feature>
<feature type="domain" description="Retinoblastoma-associated protein N-terminal" evidence="9">
    <location>
        <begin position="63"/>
        <end position="207"/>
    </location>
</feature>
<name>A0A2J7PJ76_9NEOP</name>
<evidence type="ECO:0000313" key="11">
    <source>
        <dbReference type="EMBL" id="PNF16395.1"/>
    </source>
</evidence>
<dbReference type="FunCoup" id="A0A2J7PJ76">
    <property type="interactions" value="1718"/>
</dbReference>
<keyword evidence="7" id="KW-0131">Cell cycle</keyword>
<dbReference type="PANTHER" id="PTHR13742:SF17">
    <property type="entry name" value="RE32990P-RELATED"/>
    <property type="match status" value="1"/>
</dbReference>
<comment type="subcellular location">
    <subcellularLocation>
        <location evidence="1">Nucleus</location>
    </subcellularLocation>
</comment>
<dbReference type="InterPro" id="IPR002720">
    <property type="entry name" value="RB_A"/>
</dbReference>
<keyword evidence="5" id="KW-0804">Transcription</keyword>
<dbReference type="GO" id="GO:0005667">
    <property type="term" value="C:transcription regulator complex"/>
    <property type="evidence" value="ECO:0007669"/>
    <property type="project" value="TreeGrafter"/>
</dbReference>
<dbReference type="GO" id="GO:2000134">
    <property type="term" value="P:negative regulation of G1/S transition of mitotic cell cycle"/>
    <property type="evidence" value="ECO:0007669"/>
    <property type="project" value="TreeGrafter"/>
</dbReference>
<dbReference type="OrthoDB" id="844594at2759"/>
<feature type="compositionally biased region" description="Low complexity" evidence="8">
    <location>
        <begin position="717"/>
        <end position="741"/>
    </location>
</feature>
<dbReference type="Gene3D" id="1.10.472.140">
    <property type="match status" value="1"/>
</dbReference>
<dbReference type="GO" id="GO:0000785">
    <property type="term" value="C:chromatin"/>
    <property type="evidence" value="ECO:0007669"/>
    <property type="project" value="TreeGrafter"/>
</dbReference>
<dbReference type="PANTHER" id="PTHR13742">
    <property type="entry name" value="RETINOBLASTOMA-ASSOCIATED PROTEIN RB -RELATED"/>
    <property type="match status" value="1"/>
</dbReference>
<dbReference type="SUPFAM" id="SSF47954">
    <property type="entry name" value="Cyclin-like"/>
    <property type="match status" value="2"/>
</dbReference>
<reference evidence="11 12" key="1">
    <citation type="submission" date="2017-12" db="EMBL/GenBank/DDBJ databases">
        <title>Hemimetabolous genomes reveal molecular basis of termite eusociality.</title>
        <authorList>
            <person name="Harrison M.C."/>
            <person name="Jongepier E."/>
            <person name="Robertson H.M."/>
            <person name="Arning N."/>
            <person name="Bitard-Feildel T."/>
            <person name="Chao H."/>
            <person name="Childers C.P."/>
            <person name="Dinh H."/>
            <person name="Doddapaneni H."/>
            <person name="Dugan S."/>
            <person name="Gowin J."/>
            <person name="Greiner C."/>
            <person name="Han Y."/>
            <person name="Hu H."/>
            <person name="Hughes D.S.T."/>
            <person name="Huylmans A.-K."/>
            <person name="Kemena C."/>
            <person name="Kremer L.P.M."/>
            <person name="Lee S.L."/>
            <person name="Lopez-Ezquerra A."/>
            <person name="Mallet L."/>
            <person name="Monroy-Kuhn J.M."/>
            <person name="Moser A."/>
            <person name="Murali S.C."/>
            <person name="Muzny D.M."/>
            <person name="Otani S."/>
            <person name="Piulachs M.-D."/>
            <person name="Poelchau M."/>
            <person name="Qu J."/>
            <person name="Schaub F."/>
            <person name="Wada-Katsumata A."/>
            <person name="Worley K.C."/>
            <person name="Xie Q."/>
            <person name="Ylla G."/>
            <person name="Poulsen M."/>
            <person name="Gibbs R.A."/>
            <person name="Schal C."/>
            <person name="Richards S."/>
            <person name="Belles X."/>
            <person name="Korb J."/>
            <person name="Bornberg-Bauer E."/>
        </authorList>
    </citation>
    <scope>NUCLEOTIDE SEQUENCE [LARGE SCALE GENOMIC DNA]</scope>
    <source>
        <tissue evidence="11">Whole body</tissue>
    </source>
</reference>
<keyword evidence="6" id="KW-0539">Nucleus</keyword>
<feature type="domain" description="Retinoblastoma-associated protein A-box" evidence="10">
    <location>
        <begin position="381"/>
        <end position="574"/>
    </location>
</feature>
<dbReference type="Gene3D" id="1.10.472.10">
    <property type="entry name" value="Cyclin-like"/>
    <property type="match status" value="3"/>
</dbReference>
<evidence type="ECO:0000259" key="9">
    <source>
        <dbReference type="SMART" id="SM01367"/>
    </source>
</evidence>
<feature type="compositionally biased region" description="Low complexity" evidence="8">
    <location>
        <begin position="867"/>
        <end position="879"/>
    </location>
</feature>
<evidence type="ECO:0000256" key="8">
    <source>
        <dbReference type="SAM" id="MobiDB-lite"/>
    </source>
</evidence>
<feature type="region of interest" description="Disordered" evidence="8">
    <location>
        <begin position="712"/>
        <end position="741"/>
    </location>
</feature>
<protein>
    <submittedName>
        <fullName evidence="11">Retinoblastoma-like protein 1</fullName>
    </submittedName>
</protein>
<accession>A0A2J7PJ76</accession>
<dbReference type="EMBL" id="NEVH01024950">
    <property type="protein sequence ID" value="PNF16396.1"/>
    <property type="molecule type" value="Genomic_DNA"/>
</dbReference>
<feature type="compositionally biased region" description="Basic and acidic residues" evidence="8">
    <location>
        <begin position="885"/>
        <end position="896"/>
    </location>
</feature>
<evidence type="ECO:0000256" key="4">
    <source>
        <dbReference type="ARBA" id="ARBA00023015"/>
    </source>
</evidence>
<evidence type="ECO:0000256" key="5">
    <source>
        <dbReference type="ARBA" id="ARBA00023163"/>
    </source>
</evidence>